<keyword evidence="2" id="KW-1185">Reference proteome</keyword>
<dbReference type="InterPro" id="IPR025148">
    <property type="entry name" value="AtzG-like"/>
</dbReference>
<dbReference type="Proteomes" id="UP000245461">
    <property type="component" value="Unassembled WGS sequence"/>
</dbReference>
<accession>A0A317E2Q1</accession>
<evidence type="ECO:0008006" key="3">
    <source>
        <dbReference type="Google" id="ProtNLM"/>
    </source>
</evidence>
<sequence length="65" mass="6752">MPSDFDPVSYMHAVAPTLGLDIPAEARPGVLQFLKLAASMAALVEAAPLGDDTLDLDGVFEPVSP</sequence>
<dbReference type="EMBL" id="QGLE01000009">
    <property type="protein sequence ID" value="PWR20440.1"/>
    <property type="molecule type" value="Genomic_DNA"/>
</dbReference>
<proteinExistence type="predicted"/>
<dbReference type="Pfam" id="PF13318">
    <property type="entry name" value="AtzG-like"/>
    <property type="match status" value="1"/>
</dbReference>
<evidence type="ECO:0000313" key="2">
    <source>
        <dbReference type="Proteomes" id="UP000245461"/>
    </source>
</evidence>
<dbReference type="OrthoDB" id="8162793at2"/>
<dbReference type="RefSeq" id="WP_109907114.1">
    <property type="nucleotide sequence ID" value="NZ_QGLE01000009.1"/>
</dbReference>
<reference evidence="1 2" key="1">
    <citation type="submission" date="2018-05" db="EMBL/GenBank/DDBJ databases">
        <title>Zavarzinia sp. HR-AS.</title>
        <authorList>
            <person name="Lee Y."/>
            <person name="Jeon C.O."/>
        </authorList>
    </citation>
    <scope>NUCLEOTIDE SEQUENCE [LARGE SCALE GENOMIC DNA]</scope>
    <source>
        <strain evidence="1 2">HR-AS</strain>
    </source>
</reference>
<gene>
    <name evidence="1" type="ORF">DKG74_15685</name>
</gene>
<evidence type="ECO:0000313" key="1">
    <source>
        <dbReference type="EMBL" id="PWR20440.1"/>
    </source>
</evidence>
<organism evidence="1 2">
    <name type="scientific">Zavarzinia aquatilis</name>
    <dbReference type="NCBI Taxonomy" id="2211142"/>
    <lineage>
        <taxon>Bacteria</taxon>
        <taxon>Pseudomonadati</taxon>
        <taxon>Pseudomonadota</taxon>
        <taxon>Alphaproteobacteria</taxon>
        <taxon>Rhodospirillales</taxon>
        <taxon>Zavarziniaceae</taxon>
        <taxon>Zavarzinia</taxon>
    </lineage>
</organism>
<dbReference type="AlphaFoldDB" id="A0A317E2Q1"/>
<comment type="caution">
    <text evidence="1">The sequence shown here is derived from an EMBL/GenBank/DDBJ whole genome shotgun (WGS) entry which is preliminary data.</text>
</comment>
<protein>
    <recommendedName>
        <fullName evidence="3">DUF4089 domain-containing protein</fullName>
    </recommendedName>
</protein>
<name>A0A317E2Q1_9PROT</name>